<evidence type="ECO:0000313" key="2">
    <source>
        <dbReference type="EMBL" id="OAA93899.1"/>
    </source>
</evidence>
<dbReference type="AlphaFoldDB" id="A0A166TNF2"/>
<keyword evidence="5" id="KW-1185">Reference proteome</keyword>
<evidence type="ECO:0000313" key="5">
    <source>
        <dbReference type="Proteomes" id="UP000093694"/>
    </source>
</evidence>
<comment type="caution">
    <text evidence="2">The sequence shown here is derived from an EMBL/GenBank/DDBJ whole genome shotgun (WGS) entry which is preliminary data.</text>
</comment>
<comment type="function">
    <text evidence="1">SASP are bound to spore DNA. They are double-stranded DNA-binding proteins that cause DNA to change to an a-like conformation. They protect the DNA backbone from chemical and enzymatic cleavage and are thus involved in dormant spore's high resistance to UV light.</text>
</comment>
<dbReference type="Proteomes" id="UP000077384">
    <property type="component" value="Unassembled WGS sequence"/>
</dbReference>
<dbReference type="Gene3D" id="6.10.10.80">
    <property type="entry name" value="Small, acid-soluble spore protein, alpha/beta type-like"/>
    <property type="match status" value="1"/>
</dbReference>
<dbReference type="GO" id="GO:0003690">
    <property type="term" value="F:double-stranded DNA binding"/>
    <property type="evidence" value="ECO:0007669"/>
    <property type="project" value="InterPro"/>
</dbReference>
<evidence type="ECO:0000313" key="3">
    <source>
        <dbReference type="EMBL" id="OBR95228.1"/>
    </source>
</evidence>
<dbReference type="EMBL" id="LROR01000038">
    <property type="protein sequence ID" value="OBR95228.1"/>
    <property type="molecule type" value="Genomic_DNA"/>
</dbReference>
<dbReference type="Proteomes" id="UP000093694">
    <property type="component" value="Unassembled WGS sequence"/>
</dbReference>
<protein>
    <submittedName>
        <fullName evidence="2">Small, acid-soluble spore protein C2</fullName>
    </submittedName>
</protein>
<dbReference type="Pfam" id="PF00269">
    <property type="entry name" value="SASP"/>
    <property type="match status" value="1"/>
</dbReference>
<dbReference type="InterPro" id="IPR038300">
    <property type="entry name" value="SASP_sf_alpha/beta"/>
</dbReference>
<accession>A0A166TNF2</accession>
<dbReference type="GO" id="GO:0006265">
    <property type="term" value="P:DNA topological change"/>
    <property type="evidence" value="ECO:0007669"/>
    <property type="project" value="InterPro"/>
</dbReference>
<evidence type="ECO:0000256" key="1">
    <source>
        <dbReference type="ARBA" id="ARBA00003863"/>
    </source>
</evidence>
<reference evidence="3 5" key="2">
    <citation type="journal article" date="2016" name="Front. Microbiol.">
        <title>Industrial Acetogenic Biocatalysts: A Comparative Metabolic and Genomic Analysis.</title>
        <authorList>
            <person name="Bengelsdorf F."/>
            <person name="Poehlein A."/>
            <person name="Sonja S."/>
            <person name="Erz C."/>
            <person name="Hummel T."/>
            <person name="Hoffmeister S."/>
            <person name="Daniel R."/>
            <person name="Durre P."/>
        </authorList>
    </citation>
    <scope>NUCLEOTIDE SEQUENCE [LARGE SCALE GENOMIC DNA]</scope>
    <source>
        <strain evidence="3 5">PTA-10522</strain>
    </source>
</reference>
<evidence type="ECO:0000313" key="4">
    <source>
        <dbReference type="Proteomes" id="UP000077384"/>
    </source>
</evidence>
<reference evidence="2 4" key="1">
    <citation type="journal article" date="2015" name="Biotechnol. Bioeng.">
        <title>Genome sequence and phenotypic characterization of Caulobacter segnis.</title>
        <authorList>
            <person name="Patel S."/>
            <person name="Fletcher B."/>
            <person name="Scott D.C."/>
            <person name="Ely B."/>
        </authorList>
    </citation>
    <scope>NUCLEOTIDE SEQUENCE [LARGE SCALE GENOMIC DNA]</scope>
    <source>
        <strain evidence="2 4">PS02</strain>
    </source>
</reference>
<name>A0A166TNF2_9CLOT</name>
<dbReference type="InterPro" id="IPR001448">
    <property type="entry name" value="SASP_alpha/beta-type"/>
</dbReference>
<sequence length="68" mass="7689">MSRRPLVPEAKPKLDKLKTKYSNEFGMEFNDSYKGNKASKLNGHNGGLVGGLMTKKMVEEFEKNLIDK</sequence>
<dbReference type="RefSeq" id="WP_063600576.1">
    <property type="nucleotide sequence ID" value="NZ_LITQ01000009.1"/>
</dbReference>
<dbReference type="PATRIC" id="fig|1705578.3.peg.3884"/>
<proteinExistence type="predicted"/>
<dbReference type="EMBL" id="LITQ01000009">
    <property type="protein sequence ID" value="OAA93899.1"/>
    <property type="molecule type" value="Genomic_DNA"/>
</dbReference>
<organism evidence="2 4">
    <name type="scientific">Clostridium coskatii</name>
    <dbReference type="NCBI Taxonomy" id="1705578"/>
    <lineage>
        <taxon>Bacteria</taxon>
        <taxon>Bacillati</taxon>
        <taxon>Bacillota</taxon>
        <taxon>Clostridia</taxon>
        <taxon>Eubacteriales</taxon>
        <taxon>Clostridiaceae</taxon>
        <taxon>Clostridium</taxon>
    </lineage>
</organism>
<gene>
    <name evidence="2" type="primary">sspC2_3</name>
    <name evidence="3" type="ORF">CLCOS_15520</name>
    <name evidence="2" type="ORF">WX73_03809</name>
</gene>